<reference evidence="2 3" key="1">
    <citation type="submission" date="2014-04" db="EMBL/GenBank/DDBJ databases">
        <authorList>
            <consortium name="DOE Joint Genome Institute"/>
            <person name="Kuo A."/>
            <person name="Kohler A."/>
            <person name="Costa M.D."/>
            <person name="Nagy L.G."/>
            <person name="Floudas D."/>
            <person name="Copeland A."/>
            <person name="Barry K.W."/>
            <person name="Cichocki N."/>
            <person name="Veneault-Fourrey C."/>
            <person name="LaButti K."/>
            <person name="Lindquist E.A."/>
            <person name="Lipzen A."/>
            <person name="Lundell T."/>
            <person name="Morin E."/>
            <person name="Murat C."/>
            <person name="Sun H."/>
            <person name="Tunlid A."/>
            <person name="Henrissat B."/>
            <person name="Grigoriev I.V."/>
            <person name="Hibbett D.S."/>
            <person name="Martin F."/>
            <person name="Nordberg H.P."/>
            <person name="Cantor M.N."/>
            <person name="Hua S.X."/>
        </authorList>
    </citation>
    <scope>NUCLEOTIDE SEQUENCE [LARGE SCALE GENOMIC DNA]</scope>
    <source>
        <strain evidence="2 3">Marx 270</strain>
    </source>
</reference>
<feature type="region of interest" description="Disordered" evidence="1">
    <location>
        <begin position="54"/>
        <end position="75"/>
    </location>
</feature>
<dbReference type="Proteomes" id="UP000054217">
    <property type="component" value="Unassembled WGS sequence"/>
</dbReference>
<evidence type="ECO:0000313" key="2">
    <source>
        <dbReference type="EMBL" id="KIO11230.1"/>
    </source>
</evidence>
<dbReference type="AlphaFoldDB" id="A0A0C3PBX8"/>
<dbReference type="HOGENOM" id="CLU_1787610_0_0_1"/>
<dbReference type="InParanoid" id="A0A0C3PBX8"/>
<protein>
    <submittedName>
        <fullName evidence="2">Uncharacterized protein</fullName>
    </submittedName>
</protein>
<organism evidence="2 3">
    <name type="scientific">Pisolithus tinctorius Marx 270</name>
    <dbReference type="NCBI Taxonomy" id="870435"/>
    <lineage>
        <taxon>Eukaryota</taxon>
        <taxon>Fungi</taxon>
        <taxon>Dikarya</taxon>
        <taxon>Basidiomycota</taxon>
        <taxon>Agaricomycotina</taxon>
        <taxon>Agaricomycetes</taxon>
        <taxon>Agaricomycetidae</taxon>
        <taxon>Boletales</taxon>
        <taxon>Sclerodermatineae</taxon>
        <taxon>Pisolithaceae</taxon>
        <taxon>Pisolithus</taxon>
    </lineage>
</organism>
<sequence>MSRLLGLMLNPQGSQANNGWKTIDMGKEICRASREGKGGTANWYRDGVHRVDGSPAKRFDAGNARHNTEEPSPPRLPRMKEILRICLDSMESTGVAFVVLGYWIQCGAGRANKPYTANESRMVQGSDKWVDTCMPPREVESIISE</sequence>
<accession>A0A0C3PBX8</accession>
<keyword evidence="3" id="KW-1185">Reference proteome</keyword>
<gene>
    <name evidence="2" type="ORF">M404DRAFT_837532</name>
</gene>
<reference evidence="3" key="2">
    <citation type="submission" date="2015-01" db="EMBL/GenBank/DDBJ databases">
        <title>Evolutionary Origins and Diversification of the Mycorrhizal Mutualists.</title>
        <authorList>
            <consortium name="DOE Joint Genome Institute"/>
            <consortium name="Mycorrhizal Genomics Consortium"/>
            <person name="Kohler A."/>
            <person name="Kuo A."/>
            <person name="Nagy L.G."/>
            <person name="Floudas D."/>
            <person name="Copeland A."/>
            <person name="Barry K.W."/>
            <person name="Cichocki N."/>
            <person name="Veneault-Fourrey C."/>
            <person name="LaButti K."/>
            <person name="Lindquist E.A."/>
            <person name="Lipzen A."/>
            <person name="Lundell T."/>
            <person name="Morin E."/>
            <person name="Murat C."/>
            <person name="Riley R."/>
            <person name="Ohm R."/>
            <person name="Sun H."/>
            <person name="Tunlid A."/>
            <person name="Henrissat B."/>
            <person name="Grigoriev I.V."/>
            <person name="Hibbett D.S."/>
            <person name="Martin F."/>
        </authorList>
    </citation>
    <scope>NUCLEOTIDE SEQUENCE [LARGE SCALE GENOMIC DNA]</scope>
    <source>
        <strain evidence="3">Marx 270</strain>
    </source>
</reference>
<evidence type="ECO:0000256" key="1">
    <source>
        <dbReference type="SAM" id="MobiDB-lite"/>
    </source>
</evidence>
<evidence type="ECO:0000313" key="3">
    <source>
        <dbReference type="Proteomes" id="UP000054217"/>
    </source>
</evidence>
<name>A0A0C3PBX8_PISTI</name>
<dbReference type="EMBL" id="KN831950">
    <property type="protein sequence ID" value="KIO11230.1"/>
    <property type="molecule type" value="Genomic_DNA"/>
</dbReference>
<proteinExistence type="predicted"/>